<accession>A0ABV0G7T3</accession>
<organism evidence="2 3">
    <name type="scientific">Roseateles paludis</name>
    <dbReference type="NCBI Taxonomy" id="3145238"/>
    <lineage>
        <taxon>Bacteria</taxon>
        <taxon>Pseudomonadati</taxon>
        <taxon>Pseudomonadota</taxon>
        <taxon>Betaproteobacteria</taxon>
        <taxon>Burkholderiales</taxon>
        <taxon>Sphaerotilaceae</taxon>
        <taxon>Roseateles</taxon>
    </lineage>
</organism>
<evidence type="ECO:0000313" key="2">
    <source>
        <dbReference type="EMBL" id="MEO3693792.1"/>
    </source>
</evidence>
<keyword evidence="3" id="KW-1185">Reference proteome</keyword>
<protein>
    <submittedName>
        <fullName evidence="2">PilN domain-containing protein</fullName>
    </submittedName>
</protein>
<name>A0ABV0G7T3_9BURK</name>
<keyword evidence="1" id="KW-1133">Transmembrane helix</keyword>
<feature type="transmembrane region" description="Helical" evidence="1">
    <location>
        <begin position="18"/>
        <end position="42"/>
    </location>
</feature>
<comment type="caution">
    <text evidence="2">The sequence shown here is derived from an EMBL/GenBank/DDBJ whole genome shotgun (WGS) entry which is preliminary data.</text>
</comment>
<evidence type="ECO:0000313" key="3">
    <source>
        <dbReference type="Proteomes" id="UP001495147"/>
    </source>
</evidence>
<proteinExistence type="predicted"/>
<dbReference type="InterPro" id="IPR007813">
    <property type="entry name" value="PilN"/>
</dbReference>
<keyword evidence="1" id="KW-0812">Transmembrane</keyword>
<sequence>MAQQINLLAPILLTPKRYFSATTLVQATAVLLVAAVAMASYVQWADQRAGRAHVEQLAQLDQERQALAVAVASQLAPADEAVLAQQLKALQKRNADQELVLRALAGLGDGEFKHSELLSLLSRTVPEGTWLSEVSWHAGRLEINGGTVDTKTLRPWWARLTAHPLLVNQTLQSLRVEHINAPEADTAKRLLQGGGAERGPLVSGALAETLRNARQPVWLFEAVSGPQPAASSAASGAAP</sequence>
<dbReference type="RefSeq" id="WP_347706604.1">
    <property type="nucleotide sequence ID" value="NZ_JBDPZD010000013.1"/>
</dbReference>
<dbReference type="Proteomes" id="UP001495147">
    <property type="component" value="Unassembled WGS sequence"/>
</dbReference>
<dbReference type="Pfam" id="PF05137">
    <property type="entry name" value="PilN"/>
    <property type="match status" value="1"/>
</dbReference>
<gene>
    <name evidence="2" type="ORF">ABDJ85_20140</name>
</gene>
<reference evidence="2 3" key="1">
    <citation type="submission" date="2024-05" db="EMBL/GenBank/DDBJ databases">
        <title>Roseateles sp. DJS-2-20 16S ribosomal RNA gene Genome sequencing and assembly.</title>
        <authorList>
            <person name="Woo H."/>
        </authorList>
    </citation>
    <scope>NUCLEOTIDE SEQUENCE [LARGE SCALE GENOMIC DNA]</scope>
    <source>
        <strain evidence="2 3">DJS-2-20</strain>
    </source>
</reference>
<evidence type="ECO:0000256" key="1">
    <source>
        <dbReference type="SAM" id="Phobius"/>
    </source>
</evidence>
<dbReference type="EMBL" id="JBDPZD010000013">
    <property type="protein sequence ID" value="MEO3693792.1"/>
    <property type="molecule type" value="Genomic_DNA"/>
</dbReference>
<keyword evidence="1" id="KW-0472">Membrane</keyword>